<accession>A0A1N6KXT9</accession>
<organism evidence="1 2">
    <name type="scientific">Paraburkholderia phenazinium</name>
    <dbReference type="NCBI Taxonomy" id="60549"/>
    <lineage>
        <taxon>Bacteria</taxon>
        <taxon>Pseudomonadati</taxon>
        <taxon>Pseudomonadota</taxon>
        <taxon>Betaproteobacteria</taxon>
        <taxon>Burkholderiales</taxon>
        <taxon>Burkholderiaceae</taxon>
        <taxon>Paraburkholderia</taxon>
    </lineage>
</organism>
<evidence type="ECO:0000313" key="2">
    <source>
        <dbReference type="Proteomes" id="UP000185151"/>
    </source>
</evidence>
<dbReference type="Proteomes" id="UP000185151">
    <property type="component" value="Unassembled WGS sequence"/>
</dbReference>
<keyword evidence="2" id="KW-1185">Reference proteome</keyword>
<evidence type="ECO:0000313" key="1">
    <source>
        <dbReference type="EMBL" id="SIO61371.1"/>
    </source>
</evidence>
<proteinExistence type="predicted"/>
<dbReference type="EMBL" id="FSRU01000002">
    <property type="protein sequence ID" value="SIO61371.1"/>
    <property type="molecule type" value="Genomic_DNA"/>
</dbReference>
<gene>
    <name evidence="1" type="ORF">SAMN05444165_5218</name>
</gene>
<sequence>MVLFLDKDIAHIACVMPAALAEGRGGSILSSGYWRRRLNQLLDAAHLTRAQLDALDRLLRQLDAFDARQPSPDAANPSFMSLDISTTRVKRQKTS</sequence>
<protein>
    <submittedName>
        <fullName evidence="1">Uncharacterized protein</fullName>
    </submittedName>
</protein>
<name>A0A1N6KXT9_9BURK</name>
<dbReference type="AlphaFoldDB" id="A0A1N6KXT9"/>
<dbReference type="OrthoDB" id="9007456at2"/>
<reference evidence="1 2" key="1">
    <citation type="submission" date="2016-11" db="EMBL/GenBank/DDBJ databases">
        <authorList>
            <person name="Jaros S."/>
            <person name="Januszkiewicz K."/>
            <person name="Wedrychowicz H."/>
        </authorList>
    </citation>
    <scope>NUCLEOTIDE SEQUENCE [LARGE SCALE GENOMIC DNA]</scope>
    <source>
        <strain evidence="1 2">GAS95</strain>
    </source>
</reference>